<comment type="caution">
    <text evidence="2">The sequence shown here is derived from an EMBL/GenBank/DDBJ whole genome shotgun (WGS) entry which is preliminary data.</text>
</comment>
<feature type="region of interest" description="Disordered" evidence="1">
    <location>
        <begin position="1"/>
        <end position="47"/>
    </location>
</feature>
<gene>
    <name evidence="2" type="ORF">CR201_G0021161</name>
</gene>
<dbReference type="EMBL" id="NDHI03003285">
    <property type="protein sequence ID" value="PNJ87226.1"/>
    <property type="molecule type" value="Genomic_DNA"/>
</dbReference>
<organism evidence="2">
    <name type="scientific">Pongo abelii</name>
    <name type="common">Sumatran orangutan</name>
    <name type="synonym">Pongo pygmaeus abelii</name>
    <dbReference type="NCBI Taxonomy" id="9601"/>
    <lineage>
        <taxon>Eukaryota</taxon>
        <taxon>Metazoa</taxon>
        <taxon>Chordata</taxon>
        <taxon>Craniata</taxon>
        <taxon>Vertebrata</taxon>
        <taxon>Euteleostomi</taxon>
        <taxon>Mammalia</taxon>
        <taxon>Eutheria</taxon>
        <taxon>Euarchontoglires</taxon>
        <taxon>Primates</taxon>
        <taxon>Haplorrhini</taxon>
        <taxon>Catarrhini</taxon>
        <taxon>Hominidae</taxon>
        <taxon>Pongo</taxon>
    </lineage>
</organism>
<proteinExistence type="predicted"/>
<reference evidence="2" key="1">
    <citation type="submission" date="2017-12" db="EMBL/GenBank/DDBJ databases">
        <title>High-resolution comparative analysis of great ape genomes.</title>
        <authorList>
            <person name="Pollen A."/>
            <person name="Hastie A."/>
            <person name="Hormozdiari F."/>
            <person name="Dougherty M."/>
            <person name="Liu R."/>
            <person name="Chaisson M."/>
            <person name="Hoppe E."/>
            <person name="Hill C."/>
            <person name="Pang A."/>
            <person name="Hillier L."/>
            <person name="Baker C."/>
            <person name="Armstrong J."/>
            <person name="Shendure J."/>
            <person name="Paten B."/>
            <person name="Wilson R."/>
            <person name="Chao H."/>
            <person name="Schneider V."/>
            <person name="Ventura M."/>
            <person name="Kronenberg Z."/>
            <person name="Murali S."/>
            <person name="Gordon D."/>
            <person name="Cantsilieris S."/>
            <person name="Munson K."/>
            <person name="Nelson B."/>
            <person name="Raja A."/>
            <person name="Underwood J."/>
            <person name="Diekhans M."/>
            <person name="Fiddes I."/>
            <person name="Haussler D."/>
            <person name="Eichler E."/>
        </authorList>
    </citation>
    <scope>NUCLEOTIDE SEQUENCE [LARGE SCALE GENOMIC DNA]</scope>
    <source>
        <strain evidence="2">Susie</strain>
    </source>
</reference>
<sequence>MRQAPPAPPSPESCTTARGPAAPAPHPAAARFSPRPTRRTSASFTKPGRAWSETFEARCRAVSGAWWRSTWRRSLTPA</sequence>
<dbReference type="AlphaFoldDB" id="A0A2J8XYX3"/>
<accession>A0A2J8XYX3</accession>
<name>A0A2J8XYX3_PONAB</name>
<protein>
    <submittedName>
        <fullName evidence="2">MCRIP1 isoform 10</fullName>
    </submittedName>
</protein>
<evidence type="ECO:0000256" key="1">
    <source>
        <dbReference type="SAM" id="MobiDB-lite"/>
    </source>
</evidence>
<feature type="compositionally biased region" description="Pro residues" evidence="1">
    <location>
        <begin position="1"/>
        <end position="11"/>
    </location>
</feature>
<feature type="compositionally biased region" description="Low complexity" evidence="1">
    <location>
        <begin position="17"/>
        <end position="35"/>
    </location>
</feature>
<evidence type="ECO:0000313" key="2">
    <source>
        <dbReference type="EMBL" id="PNJ87226.1"/>
    </source>
</evidence>